<keyword evidence="2" id="KW-1185">Reference proteome</keyword>
<name>A0A5A7R6Q7_STRAF</name>
<dbReference type="AntiFam" id="ANF00235">
    <property type="entry name" value="Shadow ORF (opposite ycf24)"/>
</dbReference>
<organism evidence="1 2">
    <name type="scientific">Striga asiatica</name>
    <name type="common">Asiatic witchweed</name>
    <name type="synonym">Buchnera asiatica</name>
    <dbReference type="NCBI Taxonomy" id="4170"/>
    <lineage>
        <taxon>Eukaryota</taxon>
        <taxon>Viridiplantae</taxon>
        <taxon>Streptophyta</taxon>
        <taxon>Embryophyta</taxon>
        <taxon>Tracheophyta</taxon>
        <taxon>Spermatophyta</taxon>
        <taxon>Magnoliopsida</taxon>
        <taxon>eudicotyledons</taxon>
        <taxon>Gunneridae</taxon>
        <taxon>Pentapetalae</taxon>
        <taxon>asterids</taxon>
        <taxon>lamiids</taxon>
        <taxon>Lamiales</taxon>
        <taxon>Orobanchaceae</taxon>
        <taxon>Buchnereae</taxon>
        <taxon>Striga</taxon>
    </lineage>
</organism>
<sequence>SSKKRDLTNRSFKLQAHQLVDLGTKLIRQLIENIPAKTRDHSSHGFLVVNASLLEPAQPIFRTYKHKRQNEYRKSQFDQLSLDKILLSTSDKASASSYIINSKTQPLEHKISSRKMPTFNSTHNARRKIKVKKRISIGCSFIPNQHRITLRRVLRIIRTRHHLNKASVTIPRISCRNPFRNNPAPRVLPLVYHLSARICLLVVIREGHRVKLPNRSIPFQHNTRILPSYSRASFHLSPRDL</sequence>
<protein>
    <submittedName>
        <fullName evidence="1">SIN3-like 1</fullName>
    </submittedName>
</protein>
<comment type="caution">
    <text evidence="1">The sequence shown here is derived from an EMBL/GenBank/DDBJ whole genome shotgun (WGS) entry which is preliminary data.</text>
</comment>
<dbReference type="AlphaFoldDB" id="A0A5A7R6Q7"/>
<evidence type="ECO:0000313" key="2">
    <source>
        <dbReference type="Proteomes" id="UP000325081"/>
    </source>
</evidence>
<reference evidence="2" key="1">
    <citation type="journal article" date="2019" name="Curr. Biol.">
        <title>Genome Sequence of Striga asiatica Provides Insight into the Evolution of Plant Parasitism.</title>
        <authorList>
            <person name="Yoshida S."/>
            <person name="Kim S."/>
            <person name="Wafula E.K."/>
            <person name="Tanskanen J."/>
            <person name="Kim Y.M."/>
            <person name="Honaas L."/>
            <person name="Yang Z."/>
            <person name="Spallek T."/>
            <person name="Conn C.E."/>
            <person name="Ichihashi Y."/>
            <person name="Cheong K."/>
            <person name="Cui S."/>
            <person name="Der J.P."/>
            <person name="Gundlach H."/>
            <person name="Jiao Y."/>
            <person name="Hori C."/>
            <person name="Ishida J.K."/>
            <person name="Kasahara H."/>
            <person name="Kiba T."/>
            <person name="Kim M.S."/>
            <person name="Koo N."/>
            <person name="Laohavisit A."/>
            <person name="Lee Y.H."/>
            <person name="Lumba S."/>
            <person name="McCourt P."/>
            <person name="Mortimer J.C."/>
            <person name="Mutuku J.M."/>
            <person name="Nomura T."/>
            <person name="Sasaki-Sekimoto Y."/>
            <person name="Seto Y."/>
            <person name="Wang Y."/>
            <person name="Wakatake T."/>
            <person name="Sakakibara H."/>
            <person name="Demura T."/>
            <person name="Yamaguchi S."/>
            <person name="Yoneyama K."/>
            <person name="Manabe R.I."/>
            <person name="Nelson D.C."/>
            <person name="Schulman A.H."/>
            <person name="Timko M.P."/>
            <person name="dePamphilis C.W."/>
            <person name="Choi D."/>
            <person name="Shirasu K."/>
        </authorList>
    </citation>
    <scope>NUCLEOTIDE SEQUENCE [LARGE SCALE GENOMIC DNA]</scope>
    <source>
        <strain evidence="2">cv. UVA1</strain>
    </source>
</reference>
<evidence type="ECO:0000313" key="1">
    <source>
        <dbReference type="EMBL" id="GER52960.1"/>
    </source>
</evidence>
<dbReference type="EMBL" id="BKCP01010514">
    <property type="protein sequence ID" value="GER52960.1"/>
    <property type="molecule type" value="Genomic_DNA"/>
</dbReference>
<accession>A0A5A7R6Q7</accession>
<feature type="non-terminal residue" evidence="1">
    <location>
        <position position="1"/>
    </location>
</feature>
<dbReference type="Proteomes" id="UP000325081">
    <property type="component" value="Unassembled WGS sequence"/>
</dbReference>
<proteinExistence type="predicted"/>
<gene>
    <name evidence="1" type="ORF">STAS_30453</name>
</gene>
<feature type="non-terminal residue" evidence="1">
    <location>
        <position position="241"/>
    </location>
</feature>